<feature type="domain" description="Tyrosine-protein phosphatase" evidence="2">
    <location>
        <begin position="123"/>
        <end position="269"/>
    </location>
</feature>
<dbReference type="OrthoDB" id="2017893at2759"/>
<dbReference type="InterPro" id="IPR000340">
    <property type="entry name" value="Dual-sp_phosphatase_cat-dom"/>
</dbReference>
<dbReference type="InterPro" id="IPR029021">
    <property type="entry name" value="Prot-tyrosine_phosphatase-like"/>
</dbReference>
<name>A0A1C3KMI9_PLAOA</name>
<dbReference type="Pfam" id="PF00782">
    <property type="entry name" value="DSPc"/>
    <property type="match status" value="1"/>
</dbReference>
<dbReference type="PANTHER" id="PTHR46381:SF2">
    <property type="entry name" value="MAP KINASE PHOSPHATASE"/>
    <property type="match status" value="1"/>
</dbReference>
<evidence type="ECO:0000313" key="5">
    <source>
        <dbReference type="Proteomes" id="UP000243200"/>
    </source>
</evidence>
<evidence type="ECO:0000313" key="4">
    <source>
        <dbReference type="EMBL" id="SBT75203.1"/>
    </source>
</evidence>
<feature type="compositionally biased region" description="Basic and acidic residues" evidence="1">
    <location>
        <begin position="30"/>
        <end position="40"/>
    </location>
</feature>
<dbReference type="EMBL" id="LT594505">
    <property type="protein sequence ID" value="SBT75203.1"/>
    <property type="molecule type" value="Genomic_DNA"/>
</dbReference>
<dbReference type="CDD" id="cd14498">
    <property type="entry name" value="DSP"/>
    <property type="match status" value="1"/>
</dbReference>
<protein>
    <submittedName>
        <fullName evidence="4">Protein tyrosine phosphatase, putative</fullName>
    </submittedName>
</protein>
<feature type="region of interest" description="Disordered" evidence="1">
    <location>
        <begin position="88"/>
        <end position="115"/>
    </location>
</feature>
<feature type="compositionally biased region" description="Low complexity" evidence="1">
    <location>
        <begin position="44"/>
        <end position="53"/>
    </location>
</feature>
<evidence type="ECO:0000256" key="1">
    <source>
        <dbReference type="SAM" id="MobiDB-lite"/>
    </source>
</evidence>
<evidence type="ECO:0000259" key="3">
    <source>
        <dbReference type="PROSITE" id="PS50056"/>
    </source>
</evidence>
<dbReference type="PANTHER" id="PTHR46381">
    <property type="entry name" value="MKPA PROTEIN"/>
    <property type="match status" value="1"/>
</dbReference>
<dbReference type="SUPFAM" id="SSF52799">
    <property type="entry name" value="(Phosphotyrosine protein) phosphatases II"/>
    <property type="match status" value="1"/>
</dbReference>
<feature type="region of interest" description="Disordered" evidence="1">
    <location>
        <begin position="1"/>
        <end position="67"/>
    </location>
</feature>
<dbReference type="Proteomes" id="UP000243200">
    <property type="component" value="Chromosome 1"/>
</dbReference>
<dbReference type="VEuPathDB" id="PlasmoDB:POWCR01_010016400"/>
<dbReference type="PROSITE" id="PS50054">
    <property type="entry name" value="TYR_PHOSPHATASE_DUAL"/>
    <property type="match status" value="1"/>
</dbReference>
<gene>
    <name evidence="4" type="primary">PowCR01_010016400</name>
    <name evidence="4" type="ORF">POWCR01_010016400</name>
</gene>
<feature type="compositionally biased region" description="Basic and acidic residues" evidence="1">
    <location>
        <begin position="1"/>
        <end position="22"/>
    </location>
</feature>
<proteinExistence type="predicted"/>
<accession>A0A1C3KMI9</accession>
<dbReference type="InterPro" id="IPR020422">
    <property type="entry name" value="TYR_PHOSPHATASE_DUAL_dom"/>
</dbReference>
<dbReference type="InterPro" id="IPR000387">
    <property type="entry name" value="Tyr_Pase_dom"/>
</dbReference>
<dbReference type="AlphaFoldDB" id="A0A1C3KMI9"/>
<dbReference type="Gene3D" id="3.90.190.10">
    <property type="entry name" value="Protein tyrosine phosphatase superfamily"/>
    <property type="match status" value="1"/>
</dbReference>
<sequence length="461" mass="53772">MQAHQIDRSWKKAPFPRDRRWFDSNNTMCGEERQEKERAHNPPSGSYMRSGSSGSSGSGSGSGSCCDRDRYPDRDRCRGGGKPVFEINLKGIGERSGEGTGGNRDNTSSSGDKEDKLKMITNKCSEMFEERIYISDYKFVLKIENMERKKITHIINAAGYECTNVHNKKHFTYRTYYLNDDSNDDVFYVLLDSYYFITNILRKNESSKILIHCNKGISRSVIIVIFFFMNKFELNYFEAFKMVKEKRKLSNPNVNYITQLLNLFRWKEDIIKIKNDDNKVMGTFDEDKELPHEKFSQKRKRERTVFLFRIDGMGDELFPTNVISQGGNKESSSTSYPLLTPIDERFNYILIANFEDYYLLLFDDTWEDVYNNLFHHFVLISTHFFQNTTKNLCTIRSDISTFIEKHRSDFKTMHSIPSCDQLYLNVCKCLQRGCISNIRTPPRVKTGHSRIGDAYDSLIPH</sequence>
<dbReference type="VEuPathDB" id="PlasmoDB:PocGH01_01021400"/>
<feature type="domain" description="Tyrosine specific protein phosphatases" evidence="3">
    <location>
        <begin position="194"/>
        <end position="247"/>
    </location>
</feature>
<dbReference type="SMART" id="SM00195">
    <property type="entry name" value="DSPc"/>
    <property type="match status" value="1"/>
</dbReference>
<dbReference type="PROSITE" id="PS50056">
    <property type="entry name" value="TYR_PHOSPHATASE_2"/>
    <property type="match status" value="1"/>
</dbReference>
<reference evidence="4 5" key="1">
    <citation type="submission" date="2016-06" db="EMBL/GenBank/DDBJ databases">
        <authorList>
            <consortium name="Pathogen Informatics"/>
        </authorList>
    </citation>
    <scope>NUCLEOTIDE SEQUENCE [LARGE SCALE GENOMIC DNA]</scope>
    <source>
        <strain evidence="4">PowCR01</strain>
    </source>
</reference>
<evidence type="ECO:0000259" key="2">
    <source>
        <dbReference type="PROSITE" id="PS50054"/>
    </source>
</evidence>
<organism evidence="4 5">
    <name type="scientific">Plasmodium ovale</name>
    <name type="common">malaria parasite P. ovale</name>
    <dbReference type="NCBI Taxonomy" id="36330"/>
    <lineage>
        <taxon>Eukaryota</taxon>
        <taxon>Sar</taxon>
        <taxon>Alveolata</taxon>
        <taxon>Apicomplexa</taxon>
        <taxon>Aconoidasida</taxon>
        <taxon>Haemosporida</taxon>
        <taxon>Plasmodiidae</taxon>
        <taxon>Plasmodium</taxon>
        <taxon>Plasmodium (Plasmodium)</taxon>
    </lineage>
</organism>